<dbReference type="InterPro" id="IPR046780">
    <property type="entry name" value="aBig_2"/>
</dbReference>
<protein>
    <recommendedName>
        <fullName evidence="2">Atrophied bacterial Ig domain-containing protein</fullName>
    </recommendedName>
</protein>
<feature type="domain" description="Atrophied bacterial Ig" evidence="2">
    <location>
        <begin position="714"/>
        <end position="781"/>
    </location>
</feature>
<feature type="domain" description="Atrophied bacterial Ig" evidence="2">
    <location>
        <begin position="281"/>
        <end position="361"/>
    </location>
</feature>
<gene>
    <name evidence="3" type="ORF">JJB07_07990</name>
</gene>
<feature type="domain" description="Atrophied bacterial Ig" evidence="2">
    <location>
        <begin position="116"/>
        <end position="199"/>
    </location>
</feature>
<evidence type="ECO:0000313" key="3">
    <source>
        <dbReference type="EMBL" id="MBL0386588.1"/>
    </source>
</evidence>
<dbReference type="Proteomes" id="UP000602284">
    <property type="component" value="Unassembled WGS sequence"/>
</dbReference>
<evidence type="ECO:0000313" key="4">
    <source>
        <dbReference type="Proteomes" id="UP000602284"/>
    </source>
</evidence>
<feature type="signal peptide" evidence="1">
    <location>
        <begin position="1"/>
        <end position="27"/>
    </location>
</feature>
<name>A0ABS1J8I2_9BACL</name>
<feature type="domain" description="Atrophied bacterial Ig" evidence="2">
    <location>
        <begin position="445"/>
        <end position="530"/>
    </location>
</feature>
<evidence type="ECO:0000259" key="2">
    <source>
        <dbReference type="Pfam" id="PF20578"/>
    </source>
</evidence>
<feature type="chain" id="PRO_5045642874" description="Atrophied bacterial Ig domain-containing protein" evidence="1">
    <location>
        <begin position="28"/>
        <end position="880"/>
    </location>
</feature>
<comment type="caution">
    <text evidence="3">The sequence shown here is derived from an EMBL/GenBank/DDBJ whole genome shotgun (WGS) entry which is preliminary data.</text>
</comment>
<keyword evidence="4" id="KW-1185">Reference proteome</keyword>
<dbReference type="EMBL" id="JAEQNB010000002">
    <property type="protein sequence ID" value="MBL0386588.1"/>
    <property type="molecule type" value="Genomic_DNA"/>
</dbReference>
<feature type="domain" description="Atrophied bacterial Ig" evidence="2">
    <location>
        <begin position="614"/>
        <end position="691"/>
    </location>
</feature>
<proteinExistence type="predicted"/>
<dbReference type="Pfam" id="PF20578">
    <property type="entry name" value="aBig_2"/>
    <property type="match status" value="5"/>
</dbReference>
<reference evidence="3 4" key="1">
    <citation type="submission" date="2021-01" db="EMBL/GenBank/DDBJ databases">
        <title>Tumebacillus sp. strain ITR2 16S ribosomal RNA gene Genome sequencing and assembly.</title>
        <authorList>
            <person name="Kang M."/>
        </authorList>
    </citation>
    <scope>NUCLEOTIDE SEQUENCE [LARGE SCALE GENOMIC DNA]</scope>
    <source>
        <strain evidence="3 4">ITR2</strain>
    </source>
</reference>
<keyword evidence="1" id="KW-0732">Signal</keyword>
<accession>A0ABS1J8I2</accession>
<sequence length="880" mass="95474">MKKFKLSTSLAVTLVMMTSLVPVTSFADTTAAQATLADQTDPYAAVNNATTAAQMLNALVAIQYDLNIDGFTWVDNGFKSRVAGYVLVNRKQPFTSLDGIRQAVQAGVNEINDRSQDYANVYPDFKEGEGPQNVSSDLSLRATTDRGVAITWSSDNPSIIDSTGHVVRPTAGDANVVLTGTLSYDSETLTRSITVTVLQAGAVYLSPLEQANQAQTVDELRKAVENPDLNVYVWEYEYQSEDVKQKAFEYMLAHRPSNGWVDAWSVTVALETAIDNVKPIAIDVQFSWGDSADHVTQDLFLDTMTADGYEVSWTTDRPDIIDVNRYLGRINRPFYQDGNATVTLTATTARGSKTFVVTVLAKETSALQDINSATNSYMLTNALFNNGNIGLDTSAYLALPYPLTNQAGDYLYQSRPSTGFASLADVQVALNAAVAKVQGRDVELASVQPIYATGDKETAITQNLTLPTTTSKGTPIKWTSTKPSIIDPATGKVTRPASTDRDAFVVLSAVLDFGSNQTLSKSIFVTVLKQDSKTVQLLNAINSASTSSDLRTLVVDPALNLTLANFNGLSQQEQTDALATMIQYRPTAGFQTVQDVQGALTQSVNYIAAINSINIQFGEDSQHVTNLSVDSFTSRGNGYVTWTSDHPEIFDAVQRSLHRPSYTTGPVTIHLKGTLEFGFTTYTKTYELTVDPLPPTDQEATQFVANQLTLPQVTTENLTLPSEGQFGTTITWSTSNAQAIEADGTVHRAHPTVGDQTATLTAHVTRNGVTQDHAFDVTVKAYEYTPLDESSITVVNNKHPHAEDSVTVSNTQAGDEIKVYAEDGVTLIAQATATDPTTTLTFANLGHKHTTIYVSNTRAGYVENKVMKFFPSDNINHPNL</sequence>
<organism evidence="3 4">
    <name type="scientific">Tumebacillus amylolyticus</name>
    <dbReference type="NCBI Taxonomy" id="2801339"/>
    <lineage>
        <taxon>Bacteria</taxon>
        <taxon>Bacillati</taxon>
        <taxon>Bacillota</taxon>
        <taxon>Bacilli</taxon>
        <taxon>Bacillales</taxon>
        <taxon>Alicyclobacillaceae</taxon>
        <taxon>Tumebacillus</taxon>
    </lineage>
</organism>
<dbReference type="RefSeq" id="WP_201633351.1">
    <property type="nucleotide sequence ID" value="NZ_JAEQNB010000002.1"/>
</dbReference>
<evidence type="ECO:0000256" key="1">
    <source>
        <dbReference type="SAM" id="SignalP"/>
    </source>
</evidence>